<dbReference type="GO" id="GO:0004853">
    <property type="term" value="F:uroporphyrinogen decarboxylase activity"/>
    <property type="evidence" value="ECO:0007669"/>
    <property type="project" value="InterPro"/>
</dbReference>
<keyword evidence="2" id="KW-0489">Methyltransferase</keyword>
<dbReference type="GO" id="GO:0008168">
    <property type="term" value="F:methyltransferase activity"/>
    <property type="evidence" value="ECO:0007669"/>
    <property type="project" value="UniProtKB-KW"/>
</dbReference>
<dbReference type="Gene3D" id="3.20.20.210">
    <property type="match status" value="1"/>
</dbReference>
<dbReference type="PANTHER" id="PTHR47099:SF1">
    <property type="entry name" value="METHYLCOBAMIDE:COM METHYLTRANSFERASE MTBA"/>
    <property type="match status" value="1"/>
</dbReference>
<dbReference type="Proteomes" id="UP000075670">
    <property type="component" value="Unassembled WGS sequence"/>
</dbReference>
<gene>
    <name evidence="2" type="ORF">MOMUL_13280</name>
</gene>
<dbReference type="GO" id="GO:0006779">
    <property type="term" value="P:porphyrin-containing compound biosynthetic process"/>
    <property type="evidence" value="ECO:0007669"/>
    <property type="project" value="InterPro"/>
</dbReference>
<dbReference type="PATRIC" id="fig|1122241.3.peg.1395"/>
<dbReference type="EMBL" id="LTBC01000003">
    <property type="protein sequence ID" value="KYH32726.1"/>
    <property type="molecule type" value="Genomic_DNA"/>
</dbReference>
<keyword evidence="2" id="KW-0808">Transferase</keyword>
<sequence length="392" mass="45130">MSNAELERLVEEMVEVVHSDRNAYNARFWRPQPPWARGNWRGLPALLAGGPVPFVVEPDISLWAVILGLDIARFWSEPEAYLAGQLKMNLHKFRVFQDNTHFTGEVTPWPGVVFELSLFGIPVVWHEDRGPWIASEPVLKEYDDLDRLEMPDFYKSGLMPRVHEFYERFNEIVKGRLPVIFPDWVFGPFGVAMHLRGMQNLLMDTILNPEWVQRLLRFIVDAHKEWSKARAKFIGQPITKAKLYNDEIDGNVISPALYQDAILPYERELSDFHGGIVYFHSCGNLTKLLPVIRKLPDLEMLHISPWTDPGDALKLFAPEVAFDVCLDPVDDVIEASEEQMQSKLEYLVNSLRGKAAFSIRADAFQVMNDHPEDDYKKILRWCEIARLVTGQS</sequence>
<dbReference type="AlphaFoldDB" id="A0A151AYL1"/>
<name>A0A151AYL1_9FIRM</name>
<accession>A0A151AYL1</accession>
<organism evidence="2 3">
    <name type="scientific">Moorella mulderi DSM 14980</name>
    <dbReference type="NCBI Taxonomy" id="1122241"/>
    <lineage>
        <taxon>Bacteria</taxon>
        <taxon>Bacillati</taxon>
        <taxon>Bacillota</taxon>
        <taxon>Clostridia</taxon>
        <taxon>Neomoorellales</taxon>
        <taxon>Neomoorellaceae</taxon>
        <taxon>Neomoorella</taxon>
    </lineage>
</organism>
<dbReference type="InterPro" id="IPR052024">
    <property type="entry name" value="Methanogen_methyltrans"/>
</dbReference>
<reference evidence="2 3" key="1">
    <citation type="submission" date="2016-02" db="EMBL/GenBank/DDBJ databases">
        <title>Genome sequence of Moorella mulderi DSM 14980.</title>
        <authorList>
            <person name="Poehlein A."/>
            <person name="Daniel R."/>
        </authorList>
    </citation>
    <scope>NUCLEOTIDE SEQUENCE [LARGE SCALE GENOMIC DNA]</scope>
    <source>
        <strain evidence="2 3">DSM 14980</strain>
    </source>
</reference>
<feature type="domain" description="Uroporphyrinogen decarboxylase (URO-D)" evidence="1">
    <location>
        <begin position="113"/>
        <end position="373"/>
    </location>
</feature>
<dbReference type="PANTHER" id="PTHR47099">
    <property type="entry name" value="METHYLCOBAMIDE:COM METHYLTRANSFERASE MTBA"/>
    <property type="match status" value="1"/>
</dbReference>
<dbReference type="RefSeq" id="WP_153018275.1">
    <property type="nucleotide sequence ID" value="NZ_LTBC01000003.1"/>
</dbReference>
<evidence type="ECO:0000259" key="1">
    <source>
        <dbReference type="Pfam" id="PF01208"/>
    </source>
</evidence>
<dbReference type="Pfam" id="PF01208">
    <property type="entry name" value="URO-D"/>
    <property type="match status" value="1"/>
</dbReference>
<dbReference type="OrthoDB" id="8452307at2"/>
<comment type="caution">
    <text evidence="2">The sequence shown here is derived from an EMBL/GenBank/DDBJ whole genome shotgun (WGS) entry which is preliminary data.</text>
</comment>
<evidence type="ECO:0000313" key="2">
    <source>
        <dbReference type="EMBL" id="KYH32726.1"/>
    </source>
</evidence>
<protein>
    <submittedName>
        <fullName evidence="2">Methylcobalamin:coenzyme M methyltransferase</fullName>
    </submittedName>
</protein>
<dbReference type="GO" id="GO:0032259">
    <property type="term" value="P:methylation"/>
    <property type="evidence" value="ECO:0007669"/>
    <property type="project" value="UniProtKB-KW"/>
</dbReference>
<proteinExistence type="predicted"/>
<evidence type="ECO:0000313" key="3">
    <source>
        <dbReference type="Proteomes" id="UP000075670"/>
    </source>
</evidence>
<dbReference type="InterPro" id="IPR000257">
    <property type="entry name" value="Uroporphyrinogen_deCOase"/>
</dbReference>
<dbReference type="InterPro" id="IPR038071">
    <property type="entry name" value="UROD/MetE-like_sf"/>
</dbReference>
<keyword evidence="3" id="KW-1185">Reference proteome</keyword>
<dbReference type="SUPFAM" id="SSF51726">
    <property type="entry name" value="UROD/MetE-like"/>
    <property type="match status" value="1"/>
</dbReference>